<organism evidence="5 6">
    <name type="scientific">Penicillium canariense</name>
    <dbReference type="NCBI Taxonomy" id="189055"/>
    <lineage>
        <taxon>Eukaryota</taxon>
        <taxon>Fungi</taxon>
        <taxon>Dikarya</taxon>
        <taxon>Ascomycota</taxon>
        <taxon>Pezizomycotina</taxon>
        <taxon>Eurotiomycetes</taxon>
        <taxon>Eurotiomycetidae</taxon>
        <taxon>Eurotiales</taxon>
        <taxon>Aspergillaceae</taxon>
        <taxon>Penicillium</taxon>
    </lineage>
</organism>
<evidence type="ECO:0000313" key="6">
    <source>
        <dbReference type="Proteomes" id="UP001149163"/>
    </source>
</evidence>
<dbReference type="GeneID" id="81432070"/>
<dbReference type="PANTHER" id="PTHR43183">
    <property type="entry name" value="HYPOTHETICAL DIHYDROXYACID DEHYDRATASE (EUROFUNG)-RELATED"/>
    <property type="match status" value="1"/>
</dbReference>
<dbReference type="GO" id="GO:0046872">
    <property type="term" value="F:metal ion binding"/>
    <property type="evidence" value="ECO:0007669"/>
    <property type="project" value="UniProtKB-KW"/>
</dbReference>
<dbReference type="Pfam" id="PF24877">
    <property type="entry name" value="ILV_EDD_C"/>
    <property type="match status" value="1"/>
</dbReference>
<sequence length="111" mass="12479">MRGVGLLGYLGAAEVVNMHLPGRLLNLEAAAGGNLAILRNGDKLRIDVLNRRVDILISHEEIAQRRKEVFGTLWQEIFRQETDQLSSGMVLKKAVKYQRLAQTNGPLRHNH</sequence>
<keyword evidence="6" id="KW-1185">Reference proteome</keyword>
<reference evidence="5" key="1">
    <citation type="submission" date="2022-11" db="EMBL/GenBank/DDBJ databases">
        <authorList>
            <person name="Petersen C."/>
        </authorList>
    </citation>
    <scope>NUCLEOTIDE SEQUENCE</scope>
    <source>
        <strain evidence="5">IBT 26290</strain>
    </source>
</reference>
<keyword evidence="1" id="KW-0479">Metal-binding</keyword>
<dbReference type="InterPro" id="IPR052352">
    <property type="entry name" value="Sugar_Degrad_Dehydratases"/>
</dbReference>
<dbReference type="EMBL" id="JAPQKN010000008">
    <property type="protein sequence ID" value="KAJ5151518.1"/>
    <property type="molecule type" value="Genomic_DNA"/>
</dbReference>
<dbReference type="PANTHER" id="PTHR43183:SF1">
    <property type="entry name" value="HYPOTHETICAL DIHYDROXY-ACID DEHYDRATASE (EUROFUNG)-RELATED"/>
    <property type="match status" value="1"/>
</dbReference>
<keyword evidence="2" id="KW-0408">Iron</keyword>
<dbReference type="AlphaFoldDB" id="A0A9W9HKD6"/>
<evidence type="ECO:0000259" key="4">
    <source>
        <dbReference type="Pfam" id="PF24877"/>
    </source>
</evidence>
<keyword evidence="3" id="KW-0411">Iron-sulfur</keyword>
<reference evidence="5" key="2">
    <citation type="journal article" date="2023" name="IMA Fungus">
        <title>Comparative genomic study of the Penicillium genus elucidates a diverse pangenome and 15 lateral gene transfer events.</title>
        <authorList>
            <person name="Petersen C."/>
            <person name="Sorensen T."/>
            <person name="Nielsen M.R."/>
            <person name="Sondergaard T.E."/>
            <person name="Sorensen J.L."/>
            <person name="Fitzpatrick D.A."/>
            <person name="Frisvad J.C."/>
            <person name="Nielsen K.L."/>
        </authorList>
    </citation>
    <scope>NUCLEOTIDE SEQUENCE</scope>
    <source>
        <strain evidence="5">IBT 26290</strain>
    </source>
</reference>
<dbReference type="RefSeq" id="XP_056538851.1">
    <property type="nucleotide sequence ID" value="XM_056692894.1"/>
</dbReference>
<comment type="caution">
    <text evidence="5">The sequence shown here is derived from an EMBL/GenBank/DDBJ whole genome shotgun (WGS) entry which is preliminary data.</text>
</comment>
<dbReference type="Proteomes" id="UP001149163">
    <property type="component" value="Unassembled WGS sequence"/>
</dbReference>
<gene>
    <name evidence="5" type="ORF">N7482_010770</name>
</gene>
<evidence type="ECO:0000256" key="1">
    <source>
        <dbReference type="ARBA" id="ARBA00022723"/>
    </source>
</evidence>
<dbReference type="Gene3D" id="3.50.30.80">
    <property type="entry name" value="IlvD/EDD C-terminal domain-like"/>
    <property type="match status" value="1"/>
</dbReference>
<dbReference type="SUPFAM" id="SSF52016">
    <property type="entry name" value="LeuD/IlvD-like"/>
    <property type="match status" value="1"/>
</dbReference>
<dbReference type="InterPro" id="IPR056740">
    <property type="entry name" value="ILV_EDD_C"/>
</dbReference>
<evidence type="ECO:0000313" key="5">
    <source>
        <dbReference type="EMBL" id="KAJ5151518.1"/>
    </source>
</evidence>
<dbReference type="OrthoDB" id="3851628at2759"/>
<name>A0A9W9HKD6_9EURO</name>
<protein>
    <submittedName>
        <fullName evidence="5">L-arabonate dehydratase</fullName>
    </submittedName>
</protein>
<feature type="domain" description="Dihydroxy-acid/6-phosphogluconate dehydratase C-terminal" evidence="4">
    <location>
        <begin position="28"/>
        <end position="87"/>
    </location>
</feature>
<proteinExistence type="predicted"/>
<dbReference type="InterPro" id="IPR042096">
    <property type="entry name" value="Dihydro-acid_dehy_C"/>
</dbReference>
<accession>A0A9W9HKD6</accession>
<evidence type="ECO:0000256" key="2">
    <source>
        <dbReference type="ARBA" id="ARBA00023004"/>
    </source>
</evidence>
<evidence type="ECO:0000256" key="3">
    <source>
        <dbReference type="ARBA" id="ARBA00023014"/>
    </source>
</evidence>
<dbReference type="GO" id="GO:0051536">
    <property type="term" value="F:iron-sulfur cluster binding"/>
    <property type="evidence" value="ECO:0007669"/>
    <property type="project" value="UniProtKB-KW"/>
</dbReference>